<name>A0A521FUK7_9ACTN</name>
<evidence type="ECO:0000256" key="1">
    <source>
        <dbReference type="ARBA" id="ARBA00022729"/>
    </source>
</evidence>
<dbReference type="Proteomes" id="UP000317484">
    <property type="component" value="Unassembled WGS sequence"/>
</dbReference>
<organism evidence="3 4">
    <name type="scientific">Geodermatophilus aquaeductus</name>
    <dbReference type="NCBI Taxonomy" id="1564161"/>
    <lineage>
        <taxon>Bacteria</taxon>
        <taxon>Bacillati</taxon>
        <taxon>Actinomycetota</taxon>
        <taxon>Actinomycetes</taxon>
        <taxon>Geodermatophilales</taxon>
        <taxon>Geodermatophilaceae</taxon>
        <taxon>Geodermatophilus</taxon>
    </lineage>
</organism>
<dbReference type="InterPro" id="IPR028994">
    <property type="entry name" value="Integrin_alpha_N"/>
</dbReference>
<dbReference type="Pfam" id="PF13517">
    <property type="entry name" value="FG-GAP_3"/>
    <property type="match status" value="1"/>
</dbReference>
<keyword evidence="4" id="KW-1185">Reference proteome</keyword>
<proteinExistence type="predicted"/>
<dbReference type="EMBL" id="FXTJ01000019">
    <property type="protein sequence ID" value="SMO99802.1"/>
    <property type="molecule type" value="Genomic_DNA"/>
</dbReference>
<keyword evidence="1" id="KW-0732">Signal</keyword>
<evidence type="ECO:0000313" key="4">
    <source>
        <dbReference type="Proteomes" id="UP000317484"/>
    </source>
</evidence>
<dbReference type="InterPro" id="IPR046540">
    <property type="entry name" value="DMFA2_C"/>
</dbReference>
<dbReference type="RefSeq" id="WP_142461203.1">
    <property type="nucleotide sequence ID" value="NZ_FXTJ01000019.1"/>
</dbReference>
<evidence type="ECO:0000259" key="2">
    <source>
        <dbReference type="Pfam" id="PF20254"/>
    </source>
</evidence>
<sequence>MTERELRFEQWATATPAAGWQVDAGPLMGGPGSDLFAYHPSNGTLWVAENSGDRFEFTAPWATVEPADGWQFVVADTTGDGRADVVGYHAGSGAVWVGANRGGTFDLTQWTTLTPAAGWTIRCGYFTGKAGADLLACHRDSGSVWVGANTGSAFWFDDRWAMVAPGQDWQFATGDFLGNGTTDVVAYRPADGSVWVGENRGSSFSMTRWATLTPASGWHILAGLFTGRNRADLLGYHPDDGELWIGENQGDVFDFTVASATVSPAAGWQFVTSSVNGDIWHDVIGYHPAKGEVWVGVSPTRPIEGYCWPLSARPGESISFYMSHGGASVASIQRHTSTSERIDSSVVDSVQFTAEYQVATTTAWRTGCGWSETFHLTVRPEWPSGIYSASCEDATGGRSDITFVVKPAADRSSGVAVLANVNTWLAYNGWGGRSKYSGLARASFLRPMPPSAPDGDPHLTRGELWILGWLESRHRAPDVFTDIDFHVDGCDPAQHPLLIVGTHPEYWTPQMYDQLAAYLDGGGNLAYLAGNGVFETAEYDNDRTEMVFRLGVEGGAREVAMFRTRGRPERSLLGVATERCEVPGSPFVVRRADHPLFAGTDLSNGDTFGDVGLNTQHSGGTGNGKASGWEVDTSRGPGATALPTSCQLDPAALSPAGVPASDLPDGLVLLAQGVPDPAGPGADMTYYDHPGGGFVFSAGSLTFGGSLVVDPVLNRLMHNVLDRAGVS</sequence>
<feature type="domain" description="N,N-dimethylformamidase beta subunit-like C-terminal" evidence="2">
    <location>
        <begin position="352"/>
        <end position="708"/>
    </location>
</feature>
<dbReference type="Pfam" id="PF20254">
    <property type="entry name" value="DMFA2_C"/>
    <property type="match status" value="1"/>
</dbReference>
<reference evidence="3 4" key="1">
    <citation type="submission" date="2017-05" db="EMBL/GenBank/DDBJ databases">
        <authorList>
            <person name="Varghese N."/>
            <person name="Submissions S."/>
        </authorList>
    </citation>
    <scope>NUCLEOTIDE SEQUENCE [LARGE SCALE GENOMIC DNA]</scope>
    <source>
        <strain evidence="3 4">DSM 46834</strain>
    </source>
</reference>
<dbReference type="InterPro" id="IPR013517">
    <property type="entry name" value="FG-GAP"/>
</dbReference>
<dbReference type="AlphaFoldDB" id="A0A521FUK7"/>
<protein>
    <recommendedName>
        <fullName evidence="2">N,N-dimethylformamidase beta subunit-like C-terminal domain-containing protein</fullName>
    </recommendedName>
</protein>
<dbReference type="SUPFAM" id="SSF69318">
    <property type="entry name" value="Integrin alpha N-terminal domain"/>
    <property type="match status" value="1"/>
</dbReference>
<accession>A0A521FUK7</accession>
<evidence type="ECO:0000313" key="3">
    <source>
        <dbReference type="EMBL" id="SMO99802.1"/>
    </source>
</evidence>
<gene>
    <name evidence="3" type="ORF">SAMN06273567_11926</name>
</gene>